<gene>
    <name evidence="1" type="ORF">KYD98_05575</name>
</gene>
<dbReference type="EMBL" id="JAHXPT010000003">
    <property type="protein sequence ID" value="MBW6409554.1"/>
    <property type="molecule type" value="Genomic_DNA"/>
</dbReference>
<reference evidence="1 2" key="1">
    <citation type="submission" date="2021-07" db="EMBL/GenBank/DDBJ databases">
        <title>Clostridium weizhouense sp. nov., an anaerobic bacterium isolated from activated sludge of Petroleum wastewater.</title>
        <authorList>
            <person name="Li Q."/>
        </authorList>
    </citation>
    <scope>NUCLEOTIDE SEQUENCE [LARGE SCALE GENOMIC DNA]</scope>
    <source>
        <strain evidence="1 2">YB-6</strain>
    </source>
</reference>
<name>A0ABS7ALK8_9CLOT</name>
<protein>
    <submittedName>
        <fullName evidence="1">DUF2974 domain-containing protein</fullName>
    </submittedName>
</protein>
<dbReference type="Proteomes" id="UP001519921">
    <property type="component" value="Unassembled WGS sequence"/>
</dbReference>
<accession>A0ABS7ALK8</accession>
<evidence type="ECO:0000313" key="2">
    <source>
        <dbReference type="Proteomes" id="UP001519921"/>
    </source>
</evidence>
<dbReference type="SUPFAM" id="SSF53474">
    <property type="entry name" value="alpha/beta-Hydrolases"/>
    <property type="match status" value="1"/>
</dbReference>
<keyword evidence="2" id="KW-1185">Reference proteome</keyword>
<sequence>MYLLSDSELLLLSNFIYLNLDTFKEKSVKKIINDILYKGKLNQAILTNGECKEVVKKSEWISIIEQIYNDSNLMKLKIEYIETDTNGVKTATFIYKDSITVVFRGTKTLHEWGDNGEGAYKIDTSEQIKALNYINNIPYKNIVVTGHSKGGNKAKYVTLLSDKVNKCISFDGQGFSNEFINKYKNEILKNKNKIISISAKYDYVNCLLNSIDEKKIYIYTELQKNPFYYHKAGIMLDGNGTLRAETEQAFFSNIINEFSIYVISELPEPHKSFVINSLTVIVELFLCGNSINKNILEIVKGTLLLFDYTKHYKLKNEFSIAYNLLLSITFPLVFWNDFIKIDESNSKENLENTLLKIKNYQNNIIYKLRKLGIEGEKVAILIDDATNKLLYKFKNI</sequence>
<proteinExistence type="predicted"/>
<comment type="caution">
    <text evidence="1">The sequence shown here is derived from an EMBL/GenBank/DDBJ whole genome shotgun (WGS) entry which is preliminary data.</text>
</comment>
<dbReference type="Pfam" id="PF11187">
    <property type="entry name" value="Mbeg1-like"/>
    <property type="match status" value="1"/>
</dbReference>
<dbReference type="Gene3D" id="3.40.50.1820">
    <property type="entry name" value="alpha/beta hydrolase"/>
    <property type="match status" value="1"/>
</dbReference>
<dbReference type="InterPro" id="IPR024499">
    <property type="entry name" value="Mbeg1-like"/>
</dbReference>
<organism evidence="1 2">
    <name type="scientific">Clostridium weizhouense</name>
    <dbReference type="NCBI Taxonomy" id="2859781"/>
    <lineage>
        <taxon>Bacteria</taxon>
        <taxon>Bacillati</taxon>
        <taxon>Bacillota</taxon>
        <taxon>Clostridia</taxon>
        <taxon>Eubacteriales</taxon>
        <taxon>Clostridiaceae</taxon>
        <taxon>Clostridium</taxon>
    </lineage>
</organism>
<dbReference type="RefSeq" id="WP_219778609.1">
    <property type="nucleotide sequence ID" value="NZ_JAHXPT010000003.1"/>
</dbReference>
<evidence type="ECO:0000313" key="1">
    <source>
        <dbReference type="EMBL" id="MBW6409554.1"/>
    </source>
</evidence>
<dbReference type="InterPro" id="IPR029058">
    <property type="entry name" value="AB_hydrolase_fold"/>
</dbReference>